<gene>
    <name evidence="1" type="ORF">SDC9_17778</name>
</gene>
<evidence type="ECO:0000313" key="1">
    <source>
        <dbReference type="EMBL" id="MPL71999.1"/>
    </source>
</evidence>
<dbReference type="Gene3D" id="2.60.40.10">
    <property type="entry name" value="Immunoglobulins"/>
    <property type="match status" value="1"/>
</dbReference>
<organism evidence="1">
    <name type="scientific">bioreactor metagenome</name>
    <dbReference type="NCBI Taxonomy" id="1076179"/>
    <lineage>
        <taxon>unclassified sequences</taxon>
        <taxon>metagenomes</taxon>
        <taxon>ecological metagenomes</taxon>
    </lineage>
</organism>
<dbReference type="InterPro" id="IPR013783">
    <property type="entry name" value="Ig-like_fold"/>
</dbReference>
<name>A0A644TZB2_9ZZZZ</name>
<dbReference type="EMBL" id="VSSQ01000063">
    <property type="protein sequence ID" value="MPL71999.1"/>
    <property type="molecule type" value="Genomic_DNA"/>
</dbReference>
<sequence>MKKNCLLFLTFIIVVFFSMSIVSASASYIDENNSDHGTNDINVFDNTNNIIINNTNNNINNNTNNNNTSINNINNNTNNNNTRINNTSDNISINNNNNNNYFTDIYVGLSGNDNLGDGSQDNPYKSLKKAINEASNNSNIYILSGEYFGENNTKMIIDKTITISGIIGDNGTVMFNGERKYDFFEVTPNGKLTLINITFYQGNNSGEEFIAGAIFNNGELIIKNCIFEFNTGLRGGAILNNGKLDVIGSIFKNNNGTNYGGGITNFNTAIIIDSVFICNIAKSGSSIFNDGNLTILSSNFTSNNIMGVNWENRNNNIFMNSSNINSDISVSNHIIKILNSSCANVGITDCNLFVNSSTLSVSPTNSTVNITYSVINGGSIYNYMNNNNISAEYNWWLSNHGPVIYSGNTNYFNSQKYWIIAVFVSDYGSSIPSKNTNVTLKVIFKYTDGVNVWDLPEGVKIPYRSLYLQTDNGYFNNDSGILCGNIFTTYYLNNSEDTLVYAVIDNQRLKLAVGKGYTNYTWYVSNEGDDSNNGSFESPFKTLAKAVSVALNGNTIYIASGDYYNAYNSNLFIWKNLTFSSYNGPVTIYRHTSNSIFVVADYGTLNLNNITFSTYNLTYSVFFINCSGNLTINNCTFKNASGNSYWGNILFSGASLYVNNSKFLDLRHFVIKSGAYDRYSYGYVPCTISILNSYFTGISGVITNDQNSARILYLVGDKIIIDNCTFVNNAAIGAVINSDYSIVNNSNFISNSFGAVSGASVFDNGYVVDNAVNYWSGSIVSASKIMNSLFSNNNISCASARFIYNCSFINNRNSFNSLEDDHEKNGIINSGNLTVVHCIFSGNIAGYGGAIFNRGFLNVSDSVFINNTATILGADIFNFNGNAYLDNNWWGWNGGPTNGKVYRFLGNVQLANWVILSLNVNGSTLIASLDKVTDSSGNIRDFNGTIPSRIAFFDSSVIPIYPKINNLTNNYAYSHILSGSETDYIVNVTVDGQNVDLTVHNKNTIIEMNETVFYGKNNIYTIILRNVNGYDISNQTVLLKIKYKNGTIEEYNLITGGDGRATIIINNSVGNYDIFAFYEGDGYFYSSNSSSLLKILPSSTKIFILKDQLFYGKNNVLQISLEDIYGRSVVGQKIYFNIKQGNKTYNYYSTTNGFGIAGVIINLPKGSYDVKVSFNGDEWYSGNENQGSFTILPIGTNLSLNVTLLYGRGDIYFIKLLDNNGNVAKNETIYLTLSQGNKNQTFSIQTDSNGTAGIVINLIPGTYKVSVIYKGDDLYIGTTTTGNLVIEKVSVRLTTDPLVKLNETNNKYYVLLTDMYGRPLCGESLIIKIQKDGFYEFYNLTTDNEGFITIPIDLIEGNYMVLIDFNENEWYYNTSAASTLIVSSPNNKIITNISVSLKNNTIIFYLTDVDGIPLINKNINIKIVANNYNNIFNIKTDNQGKAEIKLNTLSNLGKYNLYYNFAGSDYYKPIGGLFNFTISDSINNKFKTFLSVKVPTIIKGKKTLISVTLKDSNGKLLANKKIKLLINKKTYIKVTNSKGVAVFKVSGLKSGKYSIKIFYEGDNLYLSSKIYKTQVVKNIADLAILKVKRDKNSYKVLIKNQGSITSKKTKIKLFYNNGKNSRKKVALVKALKPGKYAIVNIKFYKYLSNKKYLKTVIVNYNKYFKEFTYKNNLIKFKI</sequence>
<comment type="caution">
    <text evidence="1">The sequence shown here is derived from an EMBL/GenBank/DDBJ whole genome shotgun (WGS) entry which is preliminary data.</text>
</comment>
<dbReference type="Gene3D" id="2.160.20.10">
    <property type="entry name" value="Single-stranded right-handed beta-helix, Pectin lyase-like"/>
    <property type="match status" value="1"/>
</dbReference>
<dbReference type="InterPro" id="IPR006626">
    <property type="entry name" value="PbH1"/>
</dbReference>
<proteinExistence type="predicted"/>
<protein>
    <recommendedName>
        <fullName evidence="2">DUF1565 domain-containing protein</fullName>
    </recommendedName>
</protein>
<accession>A0A644TZB2</accession>
<dbReference type="InterPro" id="IPR011050">
    <property type="entry name" value="Pectin_lyase_fold/virulence"/>
</dbReference>
<reference evidence="1" key="1">
    <citation type="submission" date="2019-08" db="EMBL/GenBank/DDBJ databases">
        <authorList>
            <person name="Kucharzyk K."/>
            <person name="Murdoch R.W."/>
            <person name="Higgins S."/>
            <person name="Loffler F."/>
        </authorList>
    </citation>
    <scope>NUCLEOTIDE SEQUENCE</scope>
</reference>
<dbReference type="Gene3D" id="3.30.1910.20">
    <property type="entry name" value="asparaginyl-tRNA synthetase, N-terminal domain"/>
    <property type="match status" value="1"/>
</dbReference>
<dbReference type="SMART" id="SM00710">
    <property type="entry name" value="PbH1"/>
    <property type="match status" value="4"/>
</dbReference>
<evidence type="ECO:0008006" key="2">
    <source>
        <dbReference type="Google" id="ProtNLM"/>
    </source>
</evidence>
<dbReference type="InterPro" id="IPR012334">
    <property type="entry name" value="Pectin_lyas_fold"/>
</dbReference>
<dbReference type="SUPFAM" id="SSF51126">
    <property type="entry name" value="Pectin lyase-like"/>
    <property type="match status" value="2"/>
</dbReference>